<sequence length="102" mass="11326">MYNHIPDCIIKGLVLSDSLKAITLFSSPNENCELLSLPWQQAPPLLPHSVANIGGHILYKIEDTAMHCLSAPTGRPAHPDESKYVKIFQNVDLSSNFYFSSQ</sequence>
<protein>
    <submittedName>
        <fullName evidence="1">Uncharacterized protein</fullName>
    </submittedName>
</protein>
<accession>A0A1X7STP5</accession>
<dbReference type="EnsemblMetazoa" id="Aqu2.1.05375_001">
    <property type="protein sequence ID" value="Aqu2.1.05375_001"/>
    <property type="gene ID" value="Aqu2.1.05375"/>
</dbReference>
<dbReference type="InParanoid" id="A0A1X7STP5"/>
<dbReference type="eggNOG" id="KOG1888">
    <property type="taxonomic scope" value="Eukaryota"/>
</dbReference>
<proteinExistence type="predicted"/>
<organism evidence="1">
    <name type="scientific">Amphimedon queenslandica</name>
    <name type="common">Sponge</name>
    <dbReference type="NCBI Taxonomy" id="400682"/>
    <lineage>
        <taxon>Eukaryota</taxon>
        <taxon>Metazoa</taxon>
        <taxon>Porifera</taxon>
        <taxon>Demospongiae</taxon>
        <taxon>Heteroscleromorpha</taxon>
        <taxon>Haplosclerida</taxon>
        <taxon>Niphatidae</taxon>
        <taxon>Amphimedon</taxon>
    </lineage>
</organism>
<name>A0A1X7STP5_AMPQE</name>
<dbReference type="STRING" id="400682.A0A1X7STP5"/>
<dbReference type="OrthoDB" id="405996at2759"/>
<reference evidence="1" key="1">
    <citation type="submission" date="2017-05" db="UniProtKB">
        <authorList>
            <consortium name="EnsemblMetazoa"/>
        </authorList>
    </citation>
    <scope>IDENTIFICATION</scope>
</reference>
<dbReference type="AlphaFoldDB" id="A0A1X7STP5"/>
<evidence type="ECO:0000313" key="1">
    <source>
        <dbReference type="EnsemblMetazoa" id="Aqu2.1.05375_001"/>
    </source>
</evidence>